<organism evidence="2 3">
    <name type="scientific">Cystobacter fuscus (strain ATCC 25194 / DSM 2262 / NBRC 100088 / M29)</name>
    <dbReference type="NCBI Taxonomy" id="1242864"/>
    <lineage>
        <taxon>Bacteria</taxon>
        <taxon>Pseudomonadati</taxon>
        <taxon>Myxococcota</taxon>
        <taxon>Myxococcia</taxon>
        <taxon>Myxococcales</taxon>
        <taxon>Cystobacterineae</taxon>
        <taxon>Archangiaceae</taxon>
        <taxon>Cystobacter</taxon>
    </lineage>
</organism>
<dbReference type="NCBIfam" id="NF033212">
    <property type="entry name" value="SapB_AmfS_lanti"/>
    <property type="match status" value="1"/>
</dbReference>
<dbReference type="InterPro" id="IPR045825">
    <property type="entry name" value="RamS"/>
</dbReference>
<evidence type="ECO:0000313" key="2">
    <source>
        <dbReference type="EMBL" id="EPX57228.1"/>
    </source>
</evidence>
<proteinExistence type="predicted"/>
<sequence length="51" mass="5126">MNNVLALQKLSSDTGEEAVGDNSADGGQEPAASNISLVDCEMGSGLSLLLC</sequence>
<accession>S9QL75</accession>
<dbReference type="NCBIfam" id="NF038159">
    <property type="entry name" value="lanthi_III_b"/>
    <property type="match status" value="1"/>
</dbReference>
<dbReference type="NCBIfam" id="NF038154">
    <property type="entry name" value="lanthi_III_a"/>
    <property type="match status" value="1"/>
</dbReference>
<protein>
    <submittedName>
        <fullName evidence="2">Uncharacterized protein</fullName>
    </submittedName>
</protein>
<evidence type="ECO:0000313" key="3">
    <source>
        <dbReference type="Proteomes" id="UP000011682"/>
    </source>
</evidence>
<name>S9QL75_CYSF2</name>
<gene>
    <name evidence="2" type="ORF">D187_006982</name>
</gene>
<evidence type="ECO:0000256" key="1">
    <source>
        <dbReference type="SAM" id="MobiDB-lite"/>
    </source>
</evidence>
<dbReference type="Proteomes" id="UP000011682">
    <property type="component" value="Unassembled WGS sequence"/>
</dbReference>
<dbReference type="RefSeq" id="WP_002631520.1">
    <property type="nucleotide sequence ID" value="NZ_ANAH02000064.1"/>
</dbReference>
<comment type="caution">
    <text evidence="2">The sequence shown here is derived from an EMBL/GenBank/DDBJ whole genome shotgun (WGS) entry which is preliminary data.</text>
</comment>
<keyword evidence="3" id="KW-1185">Reference proteome</keyword>
<dbReference type="EMBL" id="ANAH02000064">
    <property type="protein sequence ID" value="EPX57228.1"/>
    <property type="molecule type" value="Genomic_DNA"/>
</dbReference>
<dbReference type="Pfam" id="PF19402">
    <property type="entry name" value="RamS"/>
    <property type="match status" value="1"/>
</dbReference>
<dbReference type="AlphaFoldDB" id="S9QL75"/>
<reference evidence="2" key="1">
    <citation type="submission" date="2013-05" db="EMBL/GenBank/DDBJ databases">
        <title>Genome assembly of Cystobacter fuscus DSM 2262.</title>
        <authorList>
            <person name="Sharma G."/>
            <person name="Khatri I."/>
            <person name="Kaur C."/>
            <person name="Mayilraj S."/>
            <person name="Subramanian S."/>
        </authorList>
    </citation>
    <scope>NUCLEOTIDE SEQUENCE [LARGE SCALE GENOMIC DNA]</scope>
    <source>
        <strain evidence="2">DSM 2262</strain>
    </source>
</reference>
<feature type="region of interest" description="Disordered" evidence="1">
    <location>
        <begin position="11"/>
        <end position="32"/>
    </location>
</feature>